<dbReference type="PANTHER" id="PTHR22990">
    <property type="entry name" value="F-BOX ONLY PROTEIN"/>
    <property type="match status" value="1"/>
</dbReference>
<dbReference type="PANTHER" id="PTHR22990:SF15">
    <property type="entry name" value="F-BOX ONLY PROTEIN 10"/>
    <property type="match status" value="1"/>
</dbReference>
<evidence type="ECO:0000256" key="1">
    <source>
        <dbReference type="ARBA" id="ARBA00004906"/>
    </source>
</evidence>
<keyword evidence="2" id="KW-0677">Repeat</keyword>
<dbReference type="STRING" id="512399.A8709_02820"/>
<evidence type="ECO:0000256" key="2">
    <source>
        <dbReference type="ARBA" id="ARBA00022737"/>
    </source>
</evidence>
<evidence type="ECO:0000313" key="5">
    <source>
        <dbReference type="EMBL" id="OCT16380.1"/>
    </source>
</evidence>
<reference evidence="6" key="1">
    <citation type="submission" date="2016-05" db="EMBL/GenBank/DDBJ databases">
        <title>Paenibacillus oryzae. sp. nov., isolated from the rice root.</title>
        <authorList>
            <person name="Zhang J."/>
            <person name="Zhang X."/>
        </authorList>
    </citation>
    <scope>NUCLEOTIDE SEQUENCE [LARGE SCALE GENOMIC DNA]</scope>
    <source>
        <strain evidence="6">KCTC13222</strain>
    </source>
</reference>
<gene>
    <name evidence="5" type="ORF">A8709_02820</name>
</gene>
<comment type="caution">
    <text evidence="5">The sequence shown here is derived from an EMBL/GenBank/DDBJ whole genome shotgun (WGS) entry which is preliminary data.</text>
</comment>
<dbReference type="InterPro" id="IPR012334">
    <property type="entry name" value="Pectin_lyas_fold"/>
</dbReference>
<dbReference type="InterPro" id="IPR011050">
    <property type="entry name" value="Pectin_lyase_fold/virulence"/>
</dbReference>
<organism evidence="5 6">
    <name type="scientific">Paenibacillus pectinilyticus</name>
    <dbReference type="NCBI Taxonomy" id="512399"/>
    <lineage>
        <taxon>Bacteria</taxon>
        <taxon>Bacillati</taxon>
        <taxon>Bacillota</taxon>
        <taxon>Bacilli</taxon>
        <taxon>Bacillales</taxon>
        <taxon>Paenibacillaceae</taxon>
        <taxon>Paenibacillus</taxon>
    </lineage>
</organism>
<keyword evidence="3" id="KW-0833">Ubl conjugation pathway</keyword>
<dbReference type="Pfam" id="PF13229">
    <property type="entry name" value="Beta_helix"/>
    <property type="match status" value="1"/>
</dbReference>
<dbReference type="Gene3D" id="2.160.20.10">
    <property type="entry name" value="Single-stranded right-handed beta-helix, Pectin lyase-like"/>
    <property type="match status" value="2"/>
</dbReference>
<dbReference type="NCBIfam" id="TIGR03804">
    <property type="entry name" value="para_beta_helix"/>
    <property type="match status" value="1"/>
</dbReference>
<dbReference type="EMBL" id="LYPC01000011">
    <property type="protein sequence ID" value="OCT16380.1"/>
    <property type="molecule type" value="Genomic_DNA"/>
</dbReference>
<dbReference type="OrthoDB" id="338827at2"/>
<dbReference type="SUPFAM" id="SSF51126">
    <property type="entry name" value="Pectin lyase-like"/>
    <property type="match status" value="1"/>
</dbReference>
<evidence type="ECO:0000259" key="4">
    <source>
        <dbReference type="Pfam" id="PF13229"/>
    </source>
</evidence>
<protein>
    <recommendedName>
        <fullName evidence="4">Right handed beta helix domain-containing protein</fullName>
    </recommendedName>
</protein>
<evidence type="ECO:0000313" key="6">
    <source>
        <dbReference type="Proteomes" id="UP000093309"/>
    </source>
</evidence>
<dbReference type="RefSeq" id="WP_065851152.1">
    <property type="nucleotide sequence ID" value="NZ_LYPC01000011.1"/>
</dbReference>
<sequence length="321" mass="35026">MAIIEVFPNTPTAIQDAVTLANPGEVILVHKGIYYESVQIPSEKSNLRIVANSRYSAILDGRHFLIEAFLLNNAAGVEIEGFKIKNYLSTGIRIFNGKSNRVIHNKISDINGSEDPLGIFANNSPGNLFMKNTIEQIGSAGVGSAIRLSVVSGTWVIQNKLKHNSVHGIEVIASNHNAIVSNQISKNKGDGIMISQSDNNLLLANKLSDQGDNGVNAQSTNNYILKSKIKENHGSGVLLAFNYNLAGFNEIKGNHQSGIAIFSDFNDIQGNKLERNDNNGVFIHAPHTANFVFDNQLKDNNPQNIKDLGENNNIIQNKIDE</sequence>
<dbReference type="InterPro" id="IPR022441">
    <property type="entry name" value="Para_beta_helix_rpt-2"/>
</dbReference>
<dbReference type="Proteomes" id="UP000093309">
    <property type="component" value="Unassembled WGS sequence"/>
</dbReference>
<dbReference type="InterPro" id="IPR006626">
    <property type="entry name" value="PbH1"/>
</dbReference>
<dbReference type="SMART" id="SM00710">
    <property type="entry name" value="PbH1"/>
    <property type="match status" value="8"/>
</dbReference>
<comment type="pathway">
    <text evidence="1">Protein modification; protein ubiquitination.</text>
</comment>
<proteinExistence type="predicted"/>
<dbReference type="AlphaFoldDB" id="A0A1C1A745"/>
<name>A0A1C1A745_9BACL</name>
<feature type="domain" description="Right handed beta helix" evidence="4">
    <location>
        <begin position="154"/>
        <end position="262"/>
    </location>
</feature>
<evidence type="ECO:0000256" key="3">
    <source>
        <dbReference type="ARBA" id="ARBA00022786"/>
    </source>
</evidence>
<keyword evidence="6" id="KW-1185">Reference proteome</keyword>
<dbReference type="InterPro" id="IPR051550">
    <property type="entry name" value="SCF-Subunits/Alg-Epimerases"/>
</dbReference>
<accession>A0A1C1A745</accession>
<dbReference type="InterPro" id="IPR039448">
    <property type="entry name" value="Beta_helix"/>
</dbReference>